<feature type="domain" description="Pirin N-terminal" evidence="3">
    <location>
        <begin position="18"/>
        <end position="119"/>
    </location>
</feature>
<evidence type="ECO:0000259" key="3">
    <source>
        <dbReference type="Pfam" id="PF02678"/>
    </source>
</evidence>
<dbReference type="InterPro" id="IPR011051">
    <property type="entry name" value="RmlC_Cupin_sf"/>
</dbReference>
<keyword evidence="6" id="KW-1185">Reference proteome</keyword>
<name>A0ABT1H7C2_9NOCA</name>
<dbReference type="Pfam" id="PF17954">
    <property type="entry name" value="Pirin_C_2"/>
    <property type="match status" value="1"/>
</dbReference>
<evidence type="ECO:0000313" key="5">
    <source>
        <dbReference type="EMBL" id="MCP2162804.1"/>
    </source>
</evidence>
<evidence type="ECO:0000256" key="2">
    <source>
        <dbReference type="RuleBase" id="RU003457"/>
    </source>
</evidence>
<dbReference type="EMBL" id="JAMTCG010000008">
    <property type="protein sequence ID" value="MCP2162804.1"/>
    <property type="molecule type" value="Genomic_DNA"/>
</dbReference>
<protein>
    <recommendedName>
        <fullName evidence="7">Pirin N-terminal domain-containing protein</fullName>
    </recommendedName>
</protein>
<feature type="domain" description="Quercetin 2,3-dioxygenase C-terminal cupin" evidence="4">
    <location>
        <begin position="168"/>
        <end position="234"/>
    </location>
</feature>
<dbReference type="InterPro" id="IPR012093">
    <property type="entry name" value="Pirin"/>
</dbReference>
<dbReference type="Pfam" id="PF02678">
    <property type="entry name" value="Pirin"/>
    <property type="match status" value="1"/>
</dbReference>
<evidence type="ECO:0000313" key="6">
    <source>
        <dbReference type="Proteomes" id="UP001205740"/>
    </source>
</evidence>
<dbReference type="InterPro" id="IPR041602">
    <property type="entry name" value="Quercetinase_C"/>
</dbReference>
<dbReference type="Gene3D" id="2.60.120.10">
    <property type="entry name" value="Jelly Rolls"/>
    <property type="match status" value="2"/>
</dbReference>
<dbReference type="PROSITE" id="PS00678">
    <property type="entry name" value="WD_REPEATS_1"/>
    <property type="match status" value="1"/>
</dbReference>
<dbReference type="PANTHER" id="PTHR43212">
    <property type="entry name" value="QUERCETIN 2,3-DIOXYGENASE"/>
    <property type="match status" value="1"/>
</dbReference>
<proteinExistence type="inferred from homology"/>
<dbReference type="InterPro" id="IPR019775">
    <property type="entry name" value="WD40_repeat_CS"/>
</dbReference>
<organism evidence="5 6">
    <name type="scientific">Williamsia serinedens</name>
    <dbReference type="NCBI Taxonomy" id="391736"/>
    <lineage>
        <taxon>Bacteria</taxon>
        <taxon>Bacillati</taxon>
        <taxon>Actinomycetota</taxon>
        <taxon>Actinomycetes</taxon>
        <taxon>Mycobacteriales</taxon>
        <taxon>Nocardiaceae</taxon>
        <taxon>Williamsia</taxon>
    </lineage>
</organism>
<dbReference type="PANTHER" id="PTHR43212:SF3">
    <property type="entry name" value="QUERCETIN 2,3-DIOXYGENASE"/>
    <property type="match status" value="1"/>
</dbReference>
<comment type="similarity">
    <text evidence="1 2">Belongs to the pirin family.</text>
</comment>
<evidence type="ECO:0000259" key="4">
    <source>
        <dbReference type="Pfam" id="PF17954"/>
    </source>
</evidence>
<reference evidence="5 6" key="1">
    <citation type="submission" date="2022-06" db="EMBL/GenBank/DDBJ databases">
        <title>Genomic Encyclopedia of Archaeal and Bacterial Type Strains, Phase II (KMG-II): from individual species to whole genera.</title>
        <authorList>
            <person name="Goeker M."/>
        </authorList>
    </citation>
    <scope>NUCLEOTIDE SEQUENCE [LARGE SCALE GENOMIC DNA]</scope>
    <source>
        <strain evidence="5 6">DSM 45037</strain>
    </source>
</reference>
<sequence length="240" mass="25716">MIRDRDRHHWTDGAVTSAQSFPATGNFDLAANAHGVLMVHNDDVVDTGAGFDTHRHENVEIVTWVLDGAVEHRDSKGNHGVLTPGLIQRMSAGRGITHSERNASTRAEDVAAHVVQMWLPPDADGRDPSYAEHDFTAELADGALIPVVSGRAAHRDSSALDIGNRFVALHAARPRAVQSVTLPAAPFGHLFVARGAVVLDGTGQLDTGDAVRTTDAGELLVTATDDAEILFWEMHASFDL</sequence>
<gene>
    <name evidence="5" type="ORF">LX12_004016</name>
</gene>
<dbReference type="InterPro" id="IPR003829">
    <property type="entry name" value="Pirin_N_dom"/>
</dbReference>
<comment type="caution">
    <text evidence="5">The sequence shown here is derived from an EMBL/GenBank/DDBJ whole genome shotgun (WGS) entry which is preliminary data.</text>
</comment>
<evidence type="ECO:0000256" key="1">
    <source>
        <dbReference type="ARBA" id="ARBA00008416"/>
    </source>
</evidence>
<accession>A0ABT1H7C2</accession>
<dbReference type="PIRSF" id="PIRSF006232">
    <property type="entry name" value="Pirin"/>
    <property type="match status" value="1"/>
</dbReference>
<evidence type="ECO:0008006" key="7">
    <source>
        <dbReference type="Google" id="ProtNLM"/>
    </source>
</evidence>
<dbReference type="InterPro" id="IPR014710">
    <property type="entry name" value="RmlC-like_jellyroll"/>
</dbReference>
<dbReference type="SUPFAM" id="SSF51182">
    <property type="entry name" value="RmlC-like cupins"/>
    <property type="match status" value="1"/>
</dbReference>
<dbReference type="Proteomes" id="UP001205740">
    <property type="component" value="Unassembled WGS sequence"/>
</dbReference>